<evidence type="ECO:0000256" key="7">
    <source>
        <dbReference type="ARBA" id="ARBA00023242"/>
    </source>
</evidence>
<proteinExistence type="inferred from homology"/>
<dbReference type="GO" id="GO:0005880">
    <property type="term" value="C:nuclear microtubule"/>
    <property type="evidence" value="ECO:0007669"/>
    <property type="project" value="TreeGrafter"/>
</dbReference>
<dbReference type="GO" id="GO:0005819">
    <property type="term" value="C:spindle"/>
    <property type="evidence" value="ECO:0007669"/>
    <property type="project" value="UniProtKB-SubCell"/>
</dbReference>
<evidence type="ECO:0000259" key="9">
    <source>
        <dbReference type="Pfam" id="PF06886"/>
    </source>
</evidence>
<dbReference type="Pfam" id="PF06886">
    <property type="entry name" value="TPX2"/>
    <property type="match status" value="1"/>
</dbReference>
<dbReference type="InterPro" id="IPR009675">
    <property type="entry name" value="TPX2_fam"/>
</dbReference>
<keyword evidence="12" id="KW-1185">Reference proteome</keyword>
<dbReference type="EMBL" id="JAEFBJ010000013">
    <property type="protein sequence ID" value="KAG7536499.1"/>
    <property type="molecule type" value="Genomic_DNA"/>
</dbReference>
<evidence type="ECO:0000259" key="10">
    <source>
        <dbReference type="Pfam" id="PF12214"/>
    </source>
</evidence>
<dbReference type="GO" id="GO:0060236">
    <property type="term" value="P:regulation of mitotic spindle organization"/>
    <property type="evidence" value="ECO:0007669"/>
    <property type="project" value="InterPro"/>
</dbReference>
<evidence type="ECO:0000256" key="3">
    <source>
        <dbReference type="ARBA" id="ARBA00005885"/>
    </source>
</evidence>
<dbReference type="GO" id="GO:0008017">
    <property type="term" value="F:microtubule binding"/>
    <property type="evidence" value="ECO:0007669"/>
    <property type="project" value="TreeGrafter"/>
</dbReference>
<evidence type="ECO:0000256" key="5">
    <source>
        <dbReference type="ARBA" id="ARBA00022701"/>
    </source>
</evidence>
<evidence type="ECO:0000256" key="1">
    <source>
        <dbReference type="ARBA" id="ARBA00004123"/>
    </source>
</evidence>
<dbReference type="Proteomes" id="UP000694251">
    <property type="component" value="Chromosome 13"/>
</dbReference>
<reference evidence="11 12" key="1">
    <citation type="submission" date="2020-12" db="EMBL/GenBank/DDBJ databases">
        <title>Concerted genomic and epigenomic changes stabilize Arabidopsis allopolyploids.</title>
        <authorList>
            <person name="Chen Z."/>
        </authorList>
    </citation>
    <scope>NUCLEOTIDE SEQUENCE [LARGE SCALE GENOMIC DNA]</scope>
    <source>
        <strain evidence="11">As9502</strain>
        <tissue evidence="11">Leaf</tissue>
    </source>
</reference>
<keyword evidence="4" id="KW-0963">Cytoplasm</keyword>
<dbReference type="Pfam" id="PF12214">
    <property type="entry name" value="TPX2_importin"/>
    <property type="match status" value="1"/>
</dbReference>
<evidence type="ECO:0000256" key="6">
    <source>
        <dbReference type="ARBA" id="ARBA00023212"/>
    </source>
</evidence>
<sequence>MSSSCKTKSTSELEEEMLAKMLKLKARPLNKKILAAPALPAPHPPEFQEFHIETMAQASQHAETSSVVSTEMSKHNDWRPHLTEPKSPLLQTMLGARPSNAKTSNEIEQEELEKVPLNQKLSLNSDSCREKPLQRNTTPNLLLLRTEERGAEEKKKSVREFIYKQIEDERVPPKPEPKQCTRPEPFQLESQASFEELANDLCEFSPDSGMSLLFWKEERALKQLRRAMVPHARPVPNFNNPFLPQKSNKETTKPKSPKLRVIRRVSRRTMMMASHMR</sequence>
<accession>A0A8T1XP93</accession>
<dbReference type="GO" id="GO:0030295">
    <property type="term" value="F:protein kinase activator activity"/>
    <property type="evidence" value="ECO:0007669"/>
    <property type="project" value="TreeGrafter"/>
</dbReference>
<protein>
    <submittedName>
        <fullName evidence="11">TPX2 central domain</fullName>
    </submittedName>
</protein>
<gene>
    <name evidence="11" type="ORF">ISN44_As13g004450</name>
</gene>
<evidence type="ECO:0000256" key="4">
    <source>
        <dbReference type="ARBA" id="ARBA00022490"/>
    </source>
</evidence>
<comment type="subcellular location">
    <subcellularLocation>
        <location evidence="2">Cytoplasm</location>
        <location evidence="2">Cytoskeleton</location>
        <location evidence="2">Spindle</location>
    </subcellularLocation>
    <subcellularLocation>
        <location evidence="1">Nucleus</location>
    </subcellularLocation>
</comment>
<evidence type="ECO:0000313" key="12">
    <source>
        <dbReference type="Proteomes" id="UP000694251"/>
    </source>
</evidence>
<keyword evidence="5" id="KW-0493">Microtubule</keyword>
<name>A0A8T1XP93_ARASU</name>
<keyword evidence="6" id="KW-0206">Cytoskeleton</keyword>
<keyword evidence="7" id="KW-0539">Nucleus</keyword>
<dbReference type="PANTHER" id="PTHR14326:SF52">
    <property type="entry name" value="TPX2 C-TERMINAL DOMAIN-CONTAINING PROTEIN"/>
    <property type="match status" value="1"/>
</dbReference>
<dbReference type="AlphaFoldDB" id="A0A8T1XP93"/>
<feature type="region of interest" description="Disordered" evidence="8">
    <location>
        <begin position="236"/>
        <end position="258"/>
    </location>
</feature>
<evidence type="ECO:0000256" key="2">
    <source>
        <dbReference type="ARBA" id="ARBA00004186"/>
    </source>
</evidence>
<dbReference type="InterPro" id="IPR027329">
    <property type="entry name" value="TPX2_C"/>
</dbReference>
<evidence type="ECO:0000313" key="11">
    <source>
        <dbReference type="EMBL" id="KAG7536499.1"/>
    </source>
</evidence>
<evidence type="ECO:0000256" key="8">
    <source>
        <dbReference type="SAM" id="MobiDB-lite"/>
    </source>
</evidence>
<dbReference type="InterPro" id="IPR027330">
    <property type="entry name" value="TPX2_central_dom"/>
</dbReference>
<feature type="domain" description="TPX2 central" evidence="10">
    <location>
        <begin position="5"/>
        <end position="71"/>
    </location>
</feature>
<comment type="similarity">
    <text evidence="3">Belongs to the TPX2 family.</text>
</comment>
<dbReference type="OrthoDB" id="1684416at2759"/>
<dbReference type="GO" id="GO:0090307">
    <property type="term" value="P:mitotic spindle assembly"/>
    <property type="evidence" value="ECO:0007669"/>
    <property type="project" value="TreeGrafter"/>
</dbReference>
<comment type="caution">
    <text evidence="11">The sequence shown here is derived from an EMBL/GenBank/DDBJ whole genome shotgun (WGS) entry which is preliminary data.</text>
</comment>
<organism evidence="11 12">
    <name type="scientific">Arabidopsis suecica</name>
    <name type="common">Swedish thale-cress</name>
    <name type="synonym">Cardaminopsis suecica</name>
    <dbReference type="NCBI Taxonomy" id="45249"/>
    <lineage>
        <taxon>Eukaryota</taxon>
        <taxon>Viridiplantae</taxon>
        <taxon>Streptophyta</taxon>
        <taxon>Embryophyta</taxon>
        <taxon>Tracheophyta</taxon>
        <taxon>Spermatophyta</taxon>
        <taxon>Magnoliopsida</taxon>
        <taxon>eudicotyledons</taxon>
        <taxon>Gunneridae</taxon>
        <taxon>Pentapetalae</taxon>
        <taxon>rosids</taxon>
        <taxon>malvids</taxon>
        <taxon>Brassicales</taxon>
        <taxon>Brassicaceae</taxon>
        <taxon>Camelineae</taxon>
        <taxon>Arabidopsis</taxon>
    </lineage>
</organism>
<dbReference type="PANTHER" id="PTHR14326">
    <property type="entry name" value="TARGETING PROTEIN FOR XKLP2"/>
    <property type="match status" value="1"/>
</dbReference>
<feature type="compositionally biased region" description="Polar residues" evidence="8">
    <location>
        <begin position="237"/>
        <end position="246"/>
    </location>
</feature>
<feature type="domain" description="TPX2 C-terminal" evidence="9">
    <location>
        <begin position="216"/>
        <end position="253"/>
    </location>
</feature>